<dbReference type="EMBL" id="JAENHL010000006">
    <property type="protein sequence ID" value="MBK1865700.1"/>
    <property type="molecule type" value="Genomic_DNA"/>
</dbReference>
<protein>
    <submittedName>
        <fullName evidence="1">Agmatinase</fullName>
    </submittedName>
</protein>
<accession>A0ACC5QZ75</accession>
<evidence type="ECO:0000313" key="1">
    <source>
        <dbReference type="EMBL" id="MBK1865700.1"/>
    </source>
</evidence>
<keyword evidence="2" id="KW-1185">Reference proteome</keyword>
<comment type="caution">
    <text evidence="1">The sequence shown here is derived from an EMBL/GenBank/DDBJ whole genome shotgun (WGS) entry which is preliminary data.</text>
</comment>
<gene>
    <name evidence="1" type="ORF">JHL16_05000</name>
</gene>
<proteinExistence type="predicted"/>
<name>A0ACC5QZ75_9HYPH</name>
<dbReference type="Proteomes" id="UP000616151">
    <property type="component" value="Unassembled WGS sequence"/>
</dbReference>
<sequence>MTRPTVPPRGVYTTFMNFPYAADLDKLDAHFAIIGMPYGDPYAMDETINDQTNAPTAVRRASSRISLGLERWDFDIGGTLFDGKDIKVVDVGDVPGDPRDLGKHYKLAEEAVRKILKAGAMPISIGGDHGIPIPIFRALDGEGPITLIHLDAHLDWRDEVNGAREGYSSTIRRASEMKHVDKIYQIGIRGQGSARTEEVEAARKYGANIITVYELHKRGMDAILAQIPDGGRYYLSIDADGLDPSVMPAVNGPQPGGVTYAETIDLIKGLTRKGKLVGMDLVEITPSRDVNEITSITAGHIILNVIGAAVRAYIK</sequence>
<evidence type="ECO:0000313" key="2">
    <source>
        <dbReference type="Proteomes" id="UP000616151"/>
    </source>
</evidence>
<reference evidence="1" key="1">
    <citation type="submission" date="2021-01" db="EMBL/GenBank/DDBJ databases">
        <authorList>
            <person name="Sun Q."/>
        </authorList>
    </citation>
    <scope>NUCLEOTIDE SEQUENCE</scope>
    <source>
        <strain evidence="1">YIM B02566</strain>
    </source>
</reference>
<organism evidence="1 2">
    <name type="scientific">Taklimakanibacter albus</name>
    <dbReference type="NCBI Taxonomy" id="2800327"/>
    <lineage>
        <taxon>Bacteria</taxon>
        <taxon>Pseudomonadati</taxon>
        <taxon>Pseudomonadota</taxon>
        <taxon>Alphaproteobacteria</taxon>
        <taxon>Hyphomicrobiales</taxon>
        <taxon>Aestuariivirgaceae</taxon>
        <taxon>Taklimakanibacter</taxon>
    </lineage>
</organism>